<evidence type="ECO:0000313" key="1">
    <source>
        <dbReference type="EMBL" id="KEQ29277.1"/>
    </source>
</evidence>
<accession>A0A081PF04</accession>
<gene>
    <name evidence="1" type="ORF">N180_06945</name>
</gene>
<dbReference type="Proteomes" id="UP000028007">
    <property type="component" value="Unassembled WGS sequence"/>
</dbReference>
<dbReference type="OrthoDB" id="793718at2"/>
<evidence type="ECO:0000313" key="2">
    <source>
        <dbReference type="Proteomes" id="UP000028007"/>
    </source>
</evidence>
<dbReference type="RefSeq" id="WP_037442236.1">
    <property type="nucleotide sequence ID" value="NZ_JNFF01000074.1"/>
</dbReference>
<organism evidence="1 2">
    <name type="scientific">Pedobacter antarcticus 4BY</name>
    <dbReference type="NCBI Taxonomy" id="1358423"/>
    <lineage>
        <taxon>Bacteria</taxon>
        <taxon>Pseudomonadati</taxon>
        <taxon>Bacteroidota</taxon>
        <taxon>Sphingobacteriia</taxon>
        <taxon>Sphingobacteriales</taxon>
        <taxon>Sphingobacteriaceae</taxon>
        <taxon>Pedobacter</taxon>
    </lineage>
</organism>
<dbReference type="AlphaFoldDB" id="A0A081PF04"/>
<protein>
    <submittedName>
        <fullName evidence="1">Fumarate hydratase</fullName>
    </submittedName>
</protein>
<sequence length="165" mass="19370">MKGYHYLFLLFTLPVFLACERRPNVQGNGEVFLQGVWNQDSIPNSEKLMTYTSHQIKFTCDSFYVDMTTHSKVNYYEDPCYNNGVWKEYAKGVYEVRKDSLFLEGTYTKANYKQKVSGCYTVGIYRKSFLIKPAEKRQLYLQNLSDQRDVHLVLKQDIVCVPKEL</sequence>
<dbReference type="eggNOG" id="ENOG5032U1C">
    <property type="taxonomic scope" value="Bacteria"/>
</dbReference>
<dbReference type="EMBL" id="JNFF01000074">
    <property type="protein sequence ID" value="KEQ29277.1"/>
    <property type="molecule type" value="Genomic_DNA"/>
</dbReference>
<proteinExistence type="predicted"/>
<comment type="caution">
    <text evidence="1">The sequence shown here is derived from an EMBL/GenBank/DDBJ whole genome shotgun (WGS) entry which is preliminary data.</text>
</comment>
<reference evidence="1 2" key="1">
    <citation type="journal article" date="1992" name="Int. J. Syst. Bacteriol.">
        <title>Sphingobacterium antarcticus sp. nov. a Psychrotrophic Bacterium from the Soils of Schirmacher Oasis, Antarctica.</title>
        <authorList>
            <person name="Shivaji S."/>
            <person name="Ray M.K."/>
            <person name="Rao N.S."/>
            <person name="Saiserr L."/>
            <person name="Jagannadham M.V."/>
            <person name="Kumar G.S."/>
            <person name="Reddy G."/>
            <person name="Bhargava P.M."/>
        </authorList>
    </citation>
    <scope>NUCLEOTIDE SEQUENCE [LARGE SCALE GENOMIC DNA]</scope>
    <source>
        <strain evidence="1 2">4BY</strain>
    </source>
</reference>
<keyword evidence="2" id="KW-1185">Reference proteome</keyword>
<name>A0A081PF04_9SPHI</name>